<sequence length="155" mass="16376">MPSTLSRRAVLALALLLPGLAVAQPEPEPAAARFLEIVPTGGHGPVRLAVSQVTRVGRAEGYTVIDTTAYVQQRTVEAPDSVVRRVAAAGQRLVALTDPSGQRTWVAPDRVVLVRESEARHAAGARAAIVLVGLRFGQDVAVRETVDEVMAALGR</sequence>
<accession>A0ABT9E5J8</accession>
<keyword evidence="1" id="KW-0732">Signal</keyword>
<evidence type="ECO:0000313" key="2">
    <source>
        <dbReference type="EMBL" id="MDO9711406.1"/>
    </source>
</evidence>
<evidence type="ECO:0000313" key="3">
    <source>
        <dbReference type="Proteomes" id="UP001243009"/>
    </source>
</evidence>
<protein>
    <recommendedName>
        <fullName evidence="4">DUF4136 domain-containing protein</fullName>
    </recommendedName>
</protein>
<evidence type="ECO:0008006" key="4">
    <source>
        <dbReference type="Google" id="ProtNLM"/>
    </source>
</evidence>
<dbReference type="RefSeq" id="WP_305106265.1">
    <property type="nucleotide sequence ID" value="NZ_JAUTWS010000028.1"/>
</dbReference>
<reference evidence="2 3" key="1">
    <citation type="submission" date="2023-08" db="EMBL/GenBank/DDBJ databases">
        <title>The draft genome sequence of Paracraurococcus sp. LOR1-02.</title>
        <authorList>
            <person name="Kingkaew E."/>
            <person name="Tanasupawat S."/>
        </authorList>
    </citation>
    <scope>NUCLEOTIDE SEQUENCE [LARGE SCALE GENOMIC DNA]</scope>
    <source>
        <strain evidence="2 3">LOR1-02</strain>
    </source>
</reference>
<proteinExistence type="predicted"/>
<feature type="signal peptide" evidence="1">
    <location>
        <begin position="1"/>
        <end position="23"/>
    </location>
</feature>
<dbReference type="Proteomes" id="UP001243009">
    <property type="component" value="Unassembled WGS sequence"/>
</dbReference>
<organism evidence="2 3">
    <name type="scientific">Paracraurococcus lichenis</name>
    <dbReference type="NCBI Taxonomy" id="3064888"/>
    <lineage>
        <taxon>Bacteria</taxon>
        <taxon>Pseudomonadati</taxon>
        <taxon>Pseudomonadota</taxon>
        <taxon>Alphaproteobacteria</taxon>
        <taxon>Acetobacterales</taxon>
        <taxon>Roseomonadaceae</taxon>
        <taxon>Paracraurococcus</taxon>
    </lineage>
</organism>
<dbReference type="EMBL" id="JAUTWS010000028">
    <property type="protein sequence ID" value="MDO9711406.1"/>
    <property type="molecule type" value="Genomic_DNA"/>
</dbReference>
<feature type="chain" id="PRO_5045568326" description="DUF4136 domain-containing protein" evidence="1">
    <location>
        <begin position="24"/>
        <end position="155"/>
    </location>
</feature>
<comment type="caution">
    <text evidence="2">The sequence shown here is derived from an EMBL/GenBank/DDBJ whole genome shotgun (WGS) entry which is preliminary data.</text>
</comment>
<dbReference type="PROSITE" id="PS51318">
    <property type="entry name" value="TAT"/>
    <property type="match status" value="1"/>
</dbReference>
<keyword evidence="3" id="KW-1185">Reference proteome</keyword>
<gene>
    <name evidence="2" type="ORF">Q7A36_23860</name>
</gene>
<name>A0ABT9E5J8_9PROT</name>
<evidence type="ECO:0000256" key="1">
    <source>
        <dbReference type="SAM" id="SignalP"/>
    </source>
</evidence>
<dbReference type="InterPro" id="IPR006311">
    <property type="entry name" value="TAT_signal"/>
</dbReference>